<dbReference type="PRINTS" id="PR00237">
    <property type="entry name" value="GPCRRHODOPSN"/>
</dbReference>
<dbReference type="OrthoDB" id="10033446at2759"/>
<dbReference type="PROSITE" id="PS50262">
    <property type="entry name" value="G_PROTEIN_RECEP_F1_2"/>
    <property type="match status" value="1"/>
</dbReference>
<evidence type="ECO:0000259" key="6">
    <source>
        <dbReference type="PROSITE" id="PS50262"/>
    </source>
</evidence>
<dbReference type="Gene3D" id="1.20.1070.10">
    <property type="entry name" value="Rhodopsin 7-helix transmembrane proteins"/>
    <property type="match status" value="1"/>
</dbReference>
<evidence type="ECO:0000256" key="1">
    <source>
        <dbReference type="ARBA" id="ARBA00004370"/>
    </source>
</evidence>
<dbReference type="GO" id="GO:0016020">
    <property type="term" value="C:membrane"/>
    <property type="evidence" value="ECO:0007669"/>
    <property type="project" value="UniProtKB-SubCell"/>
</dbReference>
<dbReference type="GeneID" id="129924064"/>
<dbReference type="OMA" id="IEINCCR"/>
<keyword evidence="7" id="KW-1185">Reference proteome</keyword>
<dbReference type="SUPFAM" id="SSF81321">
    <property type="entry name" value="Family A G protein-coupled receptor-like"/>
    <property type="match status" value="1"/>
</dbReference>
<reference evidence="8" key="1">
    <citation type="submission" date="2025-08" db="UniProtKB">
        <authorList>
            <consortium name="RefSeq"/>
        </authorList>
    </citation>
    <scope>IDENTIFICATION</scope>
</reference>
<feature type="transmembrane region" description="Helical" evidence="5">
    <location>
        <begin position="156"/>
        <end position="178"/>
    </location>
</feature>
<dbReference type="InterPro" id="IPR052954">
    <property type="entry name" value="GPCR-Ligand_Int"/>
</dbReference>
<feature type="domain" description="G-protein coupled receptors family 1 profile" evidence="6">
    <location>
        <begin position="52"/>
        <end position="318"/>
    </location>
</feature>
<dbReference type="PANTHER" id="PTHR46641:SF2">
    <property type="entry name" value="FMRFAMIDE RECEPTOR"/>
    <property type="match status" value="1"/>
</dbReference>
<evidence type="ECO:0000313" key="8">
    <source>
        <dbReference type="RefSeq" id="XP_055873798.1"/>
    </source>
</evidence>
<dbReference type="InterPro" id="IPR017452">
    <property type="entry name" value="GPCR_Rhodpsn_7TM"/>
</dbReference>
<keyword evidence="4 5" id="KW-0472">Membrane</keyword>
<protein>
    <submittedName>
        <fullName evidence="8">Uncharacterized protein LOC129924064</fullName>
    </submittedName>
</protein>
<dbReference type="Proteomes" id="UP001165740">
    <property type="component" value="Chromosome 18"/>
</dbReference>
<comment type="subcellular location">
    <subcellularLocation>
        <location evidence="1">Membrane</location>
    </subcellularLocation>
</comment>
<feature type="transmembrane region" description="Helical" evidence="5">
    <location>
        <begin position="262"/>
        <end position="286"/>
    </location>
</feature>
<sequence length="336" mass="38187">MELVNVFPQNETLNKIDDSADLEDEYTRSINAARWAINHVVTPILCIFGVVGNIMNIIVLRRCGYKDTNVLLLVSLSLADLLLSIIHSFIHVHFIIERFDFVTAALVGTFSFVYLFASYQITLCVVQCHLVSIATERVIAVYYPFHVARIFSRSRVLVIIVCMYVLCIVINLPVALIFDVGSMYVPGLNQTIYVIAPSQIFLDNYESMERYNILGLGIFNAGLLPISIIIGSSLVGLKLLLRKRQPLSKVKKSDSNDLKGMRLLLAVCVVSILFAISSIVMIHYYNVYRVLYGPFHELLVDITSLICQFFSSTNFVIYVTMSNKFYRTYRKLICRF</sequence>
<dbReference type="GO" id="GO:0004930">
    <property type="term" value="F:G protein-coupled receptor activity"/>
    <property type="evidence" value="ECO:0007669"/>
    <property type="project" value="InterPro"/>
</dbReference>
<proteinExistence type="predicted"/>
<evidence type="ECO:0000256" key="2">
    <source>
        <dbReference type="ARBA" id="ARBA00022692"/>
    </source>
</evidence>
<dbReference type="RefSeq" id="XP_055873798.1">
    <property type="nucleotide sequence ID" value="XM_056017823.1"/>
</dbReference>
<feature type="transmembrane region" description="Helical" evidence="5">
    <location>
        <begin position="298"/>
        <end position="321"/>
    </location>
</feature>
<feature type="transmembrane region" description="Helical" evidence="5">
    <location>
        <begin position="70"/>
        <end position="92"/>
    </location>
</feature>
<keyword evidence="3 5" id="KW-1133">Transmembrane helix</keyword>
<organism evidence="7 8">
    <name type="scientific">Biomphalaria glabrata</name>
    <name type="common">Bloodfluke planorb</name>
    <name type="synonym">Freshwater snail</name>
    <dbReference type="NCBI Taxonomy" id="6526"/>
    <lineage>
        <taxon>Eukaryota</taxon>
        <taxon>Metazoa</taxon>
        <taxon>Spiralia</taxon>
        <taxon>Lophotrochozoa</taxon>
        <taxon>Mollusca</taxon>
        <taxon>Gastropoda</taxon>
        <taxon>Heterobranchia</taxon>
        <taxon>Euthyneura</taxon>
        <taxon>Panpulmonata</taxon>
        <taxon>Hygrophila</taxon>
        <taxon>Lymnaeoidea</taxon>
        <taxon>Planorbidae</taxon>
        <taxon>Biomphalaria</taxon>
    </lineage>
</organism>
<feature type="transmembrane region" description="Helical" evidence="5">
    <location>
        <begin position="112"/>
        <end position="135"/>
    </location>
</feature>
<dbReference type="Pfam" id="PF00001">
    <property type="entry name" value="7tm_1"/>
    <property type="match status" value="1"/>
</dbReference>
<gene>
    <name evidence="8" type="primary">LOC129924064</name>
</gene>
<evidence type="ECO:0000256" key="3">
    <source>
        <dbReference type="ARBA" id="ARBA00022989"/>
    </source>
</evidence>
<dbReference type="AlphaFoldDB" id="A0A9W2ZFT6"/>
<name>A0A9W2ZFT6_BIOGL</name>
<evidence type="ECO:0000313" key="7">
    <source>
        <dbReference type="Proteomes" id="UP001165740"/>
    </source>
</evidence>
<dbReference type="PANTHER" id="PTHR46641">
    <property type="entry name" value="FMRFAMIDE RECEPTOR-RELATED"/>
    <property type="match status" value="1"/>
</dbReference>
<feature type="transmembrane region" description="Helical" evidence="5">
    <location>
        <begin position="36"/>
        <end position="58"/>
    </location>
</feature>
<keyword evidence="2 5" id="KW-0812">Transmembrane</keyword>
<evidence type="ECO:0000256" key="5">
    <source>
        <dbReference type="SAM" id="Phobius"/>
    </source>
</evidence>
<evidence type="ECO:0000256" key="4">
    <source>
        <dbReference type="ARBA" id="ARBA00023136"/>
    </source>
</evidence>
<dbReference type="InterPro" id="IPR000276">
    <property type="entry name" value="GPCR_Rhodpsn"/>
</dbReference>
<accession>A0A9W2ZFT6</accession>
<feature type="transmembrane region" description="Helical" evidence="5">
    <location>
        <begin position="213"/>
        <end position="241"/>
    </location>
</feature>